<comment type="subunit">
    <text evidence="15">Heterotrimer of RecB, RecC and RecD. All subunits contribute to DNA-binding. Interacts with RecA.</text>
</comment>
<keyword evidence="9 15" id="KW-0460">Magnesium</keyword>
<dbReference type="Gene3D" id="3.40.50.300">
    <property type="entry name" value="P-loop containing nucleotide triphosphate hydrolases"/>
    <property type="match status" value="2"/>
</dbReference>
<comment type="domain">
    <text evidence="15">The N-terminal DNA-binding domain is a ssDNA-dependent ATPase and has ATP-dependent 3'-5' helicase function. This domain interacts with RecC.</text>
</comment>
<evidence type="ECO:0000256" key="3">
    <source>
        <dbReference type="ARBA" id="ARBA00022741"/>
    </source>
</evidence>
<keyword evidence="5 15" id="KW-0378">Hydrolase</keyword>
<feature type="binding site" evidence="15">
    <location>
        <position position="991"/>
    </location>
    <ligand>
        <name>Mg(2+)</name>
        <dbReference type="ChEBI" id="CHEBI:18420"/>
    </ligand>
</feature>
<evidence type="ECO:0000256" key="15">
    <source>
        <dbReference type="HAMAP-Rule" id="MF_01485"/>
    </source>
</evidence>
<dbReference type="EC" id="5.6.2.4" evidence="15"/>
<organism evidence="19 20">
    <name type="scientific">Rhodanobacter denitrificans</name>
    <dbReference type="NCBI Taxonomy" id="666685"/>
    <lineage>
        <taxon>Bacteria</taxon>
        <taxon>Pseudomonadati</taxon>
        <taxon>Pseudomonadota</taxon>
        <taxon>Gammaproteobacteria</taxon>
        <taxon>Lysobacterales</taxon>
        <taxon>Rhodanobacteraceae</taxon>
        <taxon>Rhodanobacter</taxon>
    </lineage>
</organism>
<keyword evidence="8 15" id="KW-0067">ATP-binding</keyword>
<dbReference type="InterPro" id="IPR011604">
    <property type="entry name" value="PDDEXK-like_dom_sf"/>
</dbReference>
<dbReference type="EMBL" id="QFPO01000001">
    <property type="protein sequence ID" value="PZQ19865.1"/>
    <property type="molecule type" value="Genomic_DNA"/>
</dbReference>
<dbReference type="PROSITE" id="PS51217">
    <property type="entry name" value="UVRD_HELICASE_CTER"/>
    <property type="match status" value="1"/>
</dbReference>
<evidence type="ECO:0000256" key="12">
    <source>
        <dbReference type="ARBA" id="ARBA00023235"/>
    </source>
</evidence>
<feature type="binding site" evidence="15">
    <location>
        <position position="1108"/>
    </location>
    <ligand>
        <name>Mg(2+)</name>
        <dbReference type="ChEBI" id="CHEBI:18420"/>
    </ligand>
</feature>
<dbReference type="PROSITE" id="PS51198">
    <property type="entry name" value="UVRD_HELICASE_ATP_BIND"/>
    <property type="match status" value="1"/>
</dbReference>
<dbReference type="Gene3D" id="1.10.3170.10">
    <property type="entry name" value="Recbcd, chain B, domain 2"/>
    <property type="match status" value="1"/>
</dbReference>
<evidence type="ECO:0000256" key="13">
    <source>
        <dbReference type="ARBA" id="ARBA00034617"/>
    </source>
</evidence>
<dbReference type="InterPro" id="IPR038726">
    <property type="entry name" value="PDDEXK_AddAB-type"/>
</dbReference>
<evidence type="ECO:0000256" key="4">
    <source>
        <dbReference type="ARBA" id="ARBA00022763"/>
    </source>
</evidence>
<evidence type="ECO:0000259" key="18">
    <source>
        <dbReference type="PROSITE" id="PS51217"/>
    </source>
</evidence>
<comment type="catalytic activity">
    <reaction evidence="15">
        <text>Exonucleolytic cleavage (in the presence of ATP) in either 5'- to 3'- or 3'- to 5'-direction to yield 5'-phosphooligonucleotides.</text>
        <dbReference type="EC" id="3.1.11.5"/>
    </reaction>
</comment>
<comment type="similarity">
    <text evidence="15">Belongs to the helicase family. UvrD subfamily.</text>
</comment>
<dbReference type="InterPro" id="IPR014017">
    <property type="entry name" value="DNA_helicase_UvrD-like_C"/>
</dbReference>
<evidence type="ECO:0000256" key="14">
    <source>
        <dbReference type="ARBA" id="ARBA00048988"/>
    </source>
</evidence>
<accession>A0A2W5KYT9</accession>
<evidence type="ECO:0000313" key="19">
    <source>
        <dbReference type="EMBL" id="PZQ19865.1"/>
    </source>
</evidence>
<dbReference type="Gene3D" id="3.90.320.10">
    <property type="match status" value="1"/>
</dbReference>
<dbReference type="CDD" id="cd22352">
    <property type="entry name" value="RecB_C-like"/>
    <property type="match status" value="1"/>
</dbReference>
<dbReference type="GO" id="GO:0005829">
    <property type="term" value="C:cytosol"/>
    <property type="evidence" value="ECO:0007669"/>
    <property type="project" value="TreeGrafter"/>
</dbReference>
<keyword evidence="11 15" id="KW-0234">DNA repair</keyword>
<evidence type="ECO:0000256" key="7">
    <source>
        <dbReference type="ARBA" id="ARBA00022839"/>
    </source>
</evidence>
<feature type="active site" description="For nuclease activity" evidence="15">
    <location>
        <position position="1121"/>
    </location>
</feature>
<keyword evidence="1 15" id="KW-0540">Nuclease</keyword>
<feature type="binding site" evidence="15">
    <location>
        <position position="1121"/>
    </location>
    <ligand>
        <name>Mg(2+)</name>
        <dbReference type="ChEBI" id="CHEBI:18420"/>
    </ligand>
</feature>
<dbReference type="PANTHER" id="PTHR11070:SF23">
    <property type="entry name" value="RECBCD ENZYME SUBUNIT RECB"/>
    <property type="match status" value="1"/>
</dbReference>
<feature type="binding site" evidence="16">
    <location>
        <begin position="25"/>
        <end position="32"/>
    </location>
    <ligand>
        <name>ATP</name>
        <dbReference type="ChEBI" id="CHEBI:30616"/>
    </ligand>
</feature>
<dbReference type="Pfam" id="PF00580">
    <property type="entry name" value="UvrD-helicase"/>
    <property type="match status" value="1"/>
</dbReference>
<dbReference type="Gene3D" id="1.10.486.10">
    <property type="entry name" value="PCRA, domain 4"/>
    <property type="match status" value="1"/>
</dbReference>
<evidence type="ECO:0000256" key="10">
    <source>
        <dbReference type="ARBA" id="ARBA00023125"/>
    </source>
</evidence>
<dbReference type="Pfam" id="PF12705">
    <property type="entry name" value="PDDEXK_1"/>
    <property type="match status" value="1"/>
</dbReference>
<evidence type="ECO:0000256" key="16">
    <source>
        <dbReference type="PROSITE-ProRule" id="PRU00560"/>
    </source>
</evidence>
<comment type="function">
    <text evidence="15">A helicase/nuclease that prepares dsDNA breaks (DSB) for recombinational DNA repair. Binds to DSBs and unwinds DNA via a highly rapid and processive ATP-dependent bidirectional helicase activity. Unwinds dsDNA until it encounters a Chi (crossover hotspot instigator) sequence from the 3' direction. Cuts ssDNA a few nucleotides 3' to the Chi site. The properties and activities of the enzyme are changed at Chi. The Chi-altered holoenzyme produces a long 3'-ssDNA overhang and facilitates RecA-binding to the ssDNA for homologous DNA recombination and repair. Holoenzyme degrades any linearized DNA that is unable to undergo homologous recombination. In the holoenzyme this subunit contributes ATPase, 3'-5' helicase, exonuclease activity and loads RecA onto ssDNA.</text>
</comment>
<dbReference type="HAMAP" id="MF_01485">
    <property type="entry name" value="RecB"/>
    <property type="match status" value="1"/>
</dbReference>
<dbReference type="InterPro" id="IPR014016">
    <property type="entry name" value="UvrD-like_ATP-bd"/>
</dbReference>
<keyword evidence="12 15" id="KW-0413">Isomerase</keyword>
<feature type="region of interest" description="Nuclease activity, interacts with RecD and RecA" evidence="15">
    <location>
        <begin position="928"/>
        <end position="1220"/>
    </location>
</feature>
<evidence type="ECO:0000313" key="20">
    <source>
        <dbReference type="Proteomes" id="UP000249046"/>
    </source>
</evidence>
<dbReference type="InterPro" id="IPR011335">
    <property type="entry name" value="Restrct_endonuc-II-like"/>
</dbReference>
<comment type="miscellaneous">
    <text evidence="15">In the RecBCD complex, RecB has a slow 3'-5' helicase, an exonuclease activity and loads RecA onto ssDNA, RecD has a fast 5'-3' helicase activity, while RecC stimulates the ATPase and processivity of the RecB helicase and contributes to recognition of the Chi site.</text>
</comment>
<keyword evidence="7 15" id="KW-0269">Exonuclease</keyword>
<comment type="catalytic activity">
    <reaction evidence="13 15">
        <text>Couples ATP hydrolysis with the unwinding of duplex DNA by translocating in the 3'-5' direction.</text>
        <dbReference type="EC" id="5.6.2.4"/>
    </reaction>
</comment>
<dbReference type="Pfam" id="PF13361">
    <property type="entry name" value="UvrD_C"/>
    <property type="match status" value="1"/>
</dbReference>
<dbReference type="GO" id="GO:0008854">
    <property type="term" value="F:exodeoxyribonuclease V activity"/>
    <property type="evidence" value="ECO:0007669"/>
    <property type="project" value="UniProtKB-EC"/>
</dbReference>
<evidence type="ECO:0000259" key="17">
    <source>
        <dbReference type="PROSITE" id="PS51198"/>
    </source>
</evidence>
<comment type="catalytic activity">
    <reaction evidence="14 15">
        <text>ATP + H2O = ADP + phosphate + H(+)</text>
        <dbReference type="Rhea" id="RHEA:13065"/>
        <dbReference type="ChEBI" id="CHEBI:15377"/>
        <dbReference type="ChEBI" id="CHEBI:15378"/>
        <dbReference type="ChEBI" id="CHEBI:30616"/>
        <dbReference type="ChEBI" id="CHEBI:43474"/>
        <dbReference type="ChEBI" id="CHEBI:456216"/>
        <dbReference type="EC" id="5.6.2.4"/>
    </reaction>
</comment>
<evidence type="ECO:0000256" key="2">
    <source>
        <dbReference type="ARBA" id="ARBA00022723"/>
    </source>
</evidence>
<keyword evidence="10 15" id="KW-0238">DNA-binding</keyword>
<feature type="domain" description="UvrD-like helicase ATP-binding" evidence="17">
    <location>
        <begin position="4"/>
        <end position="456"/>
    </location>
</feature>
<evidence type="ECO:0000256" key="8">
    <source>
        <dbReference type="ARBA" id="ARBA00022840"/>
    </source>
</evidence>
<keyword evidence="4 15" id="KW-0227">DNA damage</keyword>
<evidence type="ECO:0000256" key="1">
    <source>
        <dbReference type="ARBA" id="ARBA00022722"/>
    </source>
</evidence>
<protein>
    <recommendedName>
        <fullName evidence="15">RecBCD enzyme subunit RecB</fullName>
        <ecNumber evidence="15">3.1.11.5</ecNumber>
        <ecNumber evidence="15">5.6.2.4</ecNumber>
    </recommendedName>
    <alternativeName>
        <fullName evidence="15">DNA 3'-5' helicase subunit RecB</fullName>
    </alternativeName>
    <alternativeName>
        <fullName evidence="15">Exonuclease V subunit RecB</fullName>
        <shortName evidence="15">ExoV subunit RecB</shortName>
    </alternativeName>
    <alternativeName>
        <fullName evidence="15">Helicase/nuclease RecBCD subunit RecB</fullName>
    </alternativeName>
</protein>
<dbReference type="GO" id="GO:0005524">
    <property type="term" value="F:ATP binding"/>
    <property type="evidence" value="ECO:0007669"/>
    <property type="project" value="UniProtKB-UniRule"/>
</dbReference>
<comment type="domain">
    <text evidence="15">The C-terminal domain has nuclease activity and interacts with RecD. It interacts with RecA, facilitating its loading onto ssDNA.</text>
</comment>
<feature type="domain" description="UvrD-like helicase C-terminal" evidence="18">
    <location>
        <begin position="487"/>
        <end position="753"/>
    </location>
</feature>
<keyword evidence="6 15" id="KW-0347">Helicase</keyword>
<comment type="cofactor">
    <cofactor evidence="15">
        <name>Mg(2+)</name>
        <dbReference type="ChEBI" id="CHEBI:18420"/>
    </cofactor>
    <text evidence="15">Binds 1 Mg(2+) ion per subunit.</text>
</comment>
<sequence length="1220" mass="132122">MSANAALAPLDWQRVPLDGRVLIEASAGTGKTYQIGLIYLRVLLERPLGVEQVVVATFTDAAAQELRDRLRLRLLEAERWLDCRLADRPDGDSPLHAYLAARIGDEAAARAALRRIRLARADFDRAPILTIHALCQRIQREFPLESGASFADDPLVDELALIGECVEDFWRRRVLTAAPDDPALPGALATGLDGFKRLVASVRSAAPECVLAPAPVDLDALRAALASLEEADAFAVPLRALLADPDAIAWNGTKKASRALIEALAAAEQPGRALFALGDEDLARLCGDACAKWQNKARRVALEEQPCIRRLAEVAGRLLDARAQALPALRAEAVAFCEQALAERVRRRGVQTFAMQIDGVHARLCGRDADAALADRLFAAFPVALVDEFQDTDRRQFAIFDRIYRDADGLRRGGLIMIGDPKQAIYAFRGGDIAAYLAAAGGADERLSLATNYRSNARLVGALNAFYGHTGGGFGALPVRYQPVGWADPSDGARYTRHGEPVAAPLVLHRFRGETVDERGRPVEAQARLEALALEDCADRIAELLGDGHAIDGRPVGPGDVAVLLSTHAEVAALRERLDRRGVPCAGSGRGSVFAGETAADLVLLLHAVCEPGDAAAVRGALSTRLLGADYRALIEWDREPAAFERERERFVVWRERARRRGVLAVIGDVTAARAPDLLADADGERVLTDLRHLGELLAEQERRHHGLDGLVAWLSAMRRDEAAAPEEADARRLRVESDARRVQLLTIHASKGLEYPIVFVPLAWRERSTATPASLLRFHDGDGRLCIDLGSARHAAHREAHLREDQEERLRLLYVALTRAREAVHVHWVERRRLRAGADESGEDHARSALGRLVDEVLSALGGAPGPAATTASEADAAERAALDRLASLPGVAAVGPYAGPLPLYRAVATPRHPRAAQAPLPALRPPLWLHSFSGLLRDAAPSEAGGASDEPVVEPGDAALERVEVPDADDPRLLALSALRGPRFGDAVHAAFENARPGPVWPQQRTLIEDALRPLGVRRDGGAEQATLIEAAARMVERVRRADLGDGLRLDALASAGVAEFEFQLPVRQVSLTRLRALCATHGAAEVVPATLEGVRLNGMLTGFVDLVFAAGDRYHVLDYKTNWLGGGLAAYRGASLDAAMRAHHYDLQALLYTVALHRYLRQRLRGYAPERHLGESWYLFVRAVGLDAAGGVWRRRWPPGLIAALDAAFAGDAETLR</sequence>
<evidence type="ECO:0000256" key="11">
    <source>
        <dbReference type="ARBA" id="ARBA00023204"/>
    </source>
</evidence>
<dbReference type="SUPFAM" id="SSF52980">
    <property type="entry name" value="Restriction endonuclease-like"/>
    <property type="match status" value="1"/>
</dbReference>
<evidence type="ECO:0000256" key="5">
    <source>
        <dbReference type="ARBA" id="ARBA00022801"/>
    </source>
</evidence>
<dbReference type="GO" id="GO:0009338">
    <property type="term" value="C:exodeoxyribonuclease V complex"/>
    <property type="evidence" value="ECO:0007669"/>
    <property type="project" value="TreeGrafter"/>
</dbReference>
<dbReference type="SUPFAM" id="SSF52540">
    <property type="entry name" value="P-loop containing nucleoside triphosphate hydrolases"/>
    <property type="match status" value="1"/>
</dbReference>
<dbReference type="PANTHER" id="PTHR11070">
    <property type="entry name" value="UVRD / RECB / PCRA DNA HELICASE FAMILY MEMBER"/>
    <property type="match status" value="1"/>
</dbReference>
<dbReference type="InterPro" id="IPR004586">
    <property type="entry name" value="RecB"/>
</dbReference>
<keyword evidence="3 15" id="KW-0547">Nucleotide-binding</keyword>
<feature type="region of interest" description="DNA-binding and helicase activity, interacts with RecC" evidence="15">
    <location>
        <begin position="1"/>
        <end position="860"/>
    </location>
</feature>
<dbReference type="Proteomes" id="UP000249046">
    <property type="component" value="Unassembled WGS sequence"/>
</dbReference>
<dbReference type="GO" id="GO:0016887">
    <property type="term" value="F:ATP hydrolysis activity"/>
    <property type="evidence" value="ECO:0007669"/>
    <property type="project" value="RHEA"/>
</dbReference>
<reference evidence="19 20" key="1">
    <citation type="submission" date="2017-08" db="EMBL/GenBank/DDBJ databases">
        <title>Infants hospitalized years apart are colonized by the same room-sourced microbial strains.</title>
        <authorList>
            <person name="Brooks B."/>
            <person name="Olm M.R."/>
            <person name="Firek B.A."/>
            <person name="Baker R."/>
            <person name="Thomas B.C."/>
            <person name="Morowitz M.J."/>
            <person name="Banfield J.F."/>
        </authorList>
    </citation>
    <scope>NUCLEOTIDE SEQUENCE [LARGE SCALE GENOMIC DNA]</scope>
    <source>
        <strain evidence="19">S2_005_003_R2_42</strain>
    </source>
</reference>
<name>A0A2W5KYT9_9GAMM</name>
<gene>
    <name evidence="15" type="primary">recB</name>
    <name evidence="19" type="ORF">DI564_01075</name>
</gene>
<dbReference type="InterPro" id="IPR000212">
    <property type="entry name" value="DNA_helicase_UvrD/REP"/>
</dbReference>
<dbReference type="EC" id="3.1.11.5" evidence="15"/>
<proteinExistence type="inferred from homology"/>
<keyword evidence="2 15" id="KW-0479">Metal-binding</keyword>
<comment type="caution">
    <text evidence="19">The sequence shown here is derived from an EMBL/GenBank/DDBJ whole genome shotgun (WGS) entry which is preliminary data.</text>
</comment>
<dbReference type="GO" id="GO:0000287">
    <property type="term" value="F:magnesium ion binding"/>
    <property type="evidence" value="ECO:0007669"/>
    <property type="project" value="UniProtKB-UniRule"/>
</dbReference>
<dbReference type="InterPro" id="IPR027417">
    <property type="entry name" value="P-loop_NTPase"/>
</dbReference>
<dbReference type="AlphaFoldDB" id="A0A2W5KYT9"/>
<dbReference type="GO" id="GO:0003677">
    <property type="term" value="F:DNA binding"/>
    <property type="evidence" value="ECO:0007669"/>
    <property type="project" value="UniProtKB-UniRule"/>
</dbReference>
<evidence type="ECO:0000256" key="6">
    <source>
        <dbReference type="ARBA" id="ARBA00022806"/>
    </source>
</evidence>
<evidence type="ECO:0000256" key="9">
    <source>
        <dbReference type="ARBA" id="ARBA00022842"/>
    </source>
</evidence>
<dbReference type="GO" id="GO:0000724">
    <property type="term" value="P:double-strand break repair via homologous recombination"/>
    <property type="evidence" value="ECO:0007669"/>
    <property type="project" value="UniProtKB-UniRule"/>
</dbReference>
<dbReference type="GO" id="GO:0043138">
    <property type="term" value="F:3'-5' DNA helicase activity"/>
    <property type="evidence" value="ECO:0007669"/>
    <property type="project" value="UniProtKB-UniRule"/>
</dbReference>